<dbReference type="AlphaFoldDB" id="A0A0W0G1K5"/>
<accession>A0A0W0G1K5</accession>
<evidence type="ECO:0000313" key="1">
    <source>
        <dbReference type="EMBL" id="KTB42473.1"/>
    </source>
</evidence>
<name>A0A0W0G1K5_MONRR</name>
<reference evidence="1 2" key="1">
    <citation type="submission" date="2015-12" db="EMBL/GenBank/DDBJ databases">
        <title>Draft genome sequence of Moniliophthora roreri, the causal agent of frosty pod rot of cacao.</title>
        <authorList>
            <person name="Aime M.C."/>
            <person name="Diaz-Valderrama J.R."/>
            <person name="Kijpornyongpan T."/>
            <person name="Phillips-Mora W."/>
        </authorList>
    </citation>
    <scope>NUCLEOTIDE SEQUENCE [LARGE SCALE GENOMIC DNA]</scope>
    <source>
        <strain evidence="1 2">MCA 2952</strain>
    </source>
</reference>
<protein>
    <submittedName>
        <fullName evidence="1">Uncharacterized protein</fullName>
    </submittedName>
</protein>
<proteinExistence type="predicted"/>
<dbReference type="EMBL" id="LATX01001329">
    <property type="protein sequence ID" value="KTB42473.1"/>
    <property type="molecule type" value="Genomic_DNA"/>
</dbReference>
<comment type="caution">
    <text evidence="1">The sequence shown here is derived from an EMBL/GenBank/DDBJ whole genome shotgun (WGS) entry which is preliminary data.</text>
</comment>
<organism evidence="1 2">
    <name type="scientific">Moniliophthora roreri</name>
    <name type="common">Frosty pod rot fungus</name>
    <name type="synonym">Monilia roreri</name>
    <dbReference type="NCBI Taxonomy" id="221103"/>
    <lineage>
        <taxon>Eukaryota</taxon>
        <taxon>Fungi</taxon>
        <taxon>Dikarya</taxon>
        <taxon>Basidiomycota</taxon>
        <taxon>Agaricomycotina</taxon>
        <taxon>Agaricomycetes</taxon>
        <taxon>Agaricomycetidae</taxon>
        <taxon>Agaricales</taxon>
        <taxon>Marasmiineae</taxon>
        <taxon>Marasmiaceae</taxon>
        <taxon>Moniliophthora</taxon>
    </lineage>
</organism>
<dbReference type="Proteomes" id="UP000054988">
    <property type="component" value="Unassembled WGS sequence"/>
</dbReference>
<gene>
    <name evidence="1" type="ORF">WG66_4951</name>
</gene>
<sequence length="115" mass="13211">MTHASSSRVHQHNRYIRQPAHALIGDIDSQPRYVPTKFSHFQNLKKDCETSAAYRRQQSNTTVQLLMARLCQKDCEMDERAYEQVAWDVDSDAFMGYDGSYNYAGGLSDLVICRT</sequence>
<evidence type="ECO:0000313" key="2">
    <source>
        <dbReference type="Proteomes" id="UP000054988"/>
    </source>
</evidence>